<dbReference type="Proteomes" id="UP000199423">
    <property type="component" value="Unassembled WGS sequence"/>
</dbReference>
<evidence type="ECO:0000256" key="4">
    <source>
        <dbReference type="ARBA" id="ARBA00022827"/>
    </source>
</evidence>
<dbReference type="OrthoDB" id="9798604at2"/>
<dbReference type="InterPro" id="IPR036188">
    <property type="entry name" value="FAD/NAD-bd_sf"/>
</dbReference>
<evidence type="ECO:0000259" key="6">
    <source>
        <dbReference type="Pfam" id="PF00890"/>
    </source>
</evidence>
<keyword evidence="5" id="KW-0560">Oxidoreductase</keyword>
<protein>
    <submittedName>
        <fullName evidence="8">Choline dehydrogenase</fullName>
    </submittedName>
</protein>
<dbReference type="EMBL" id="FPCH01000002">
    <property type="protein sequence ID" value="SFV33426.1"/>
    <property type="molecule type" value="Genomic_DNA"/>
</dbReference>
<name>A0A1I7NFV1_9HYPH</name>
<dbReference type="AlphaFoldDB" id="A0A1I7NFV1"/>
<dbReference type="SUPFAM" id="SSF51905">
    <property type="entry name" value="FAD/NAD(P)-binding domain"/>
    <property type="match status" value="1"/>
</dbReference>
<comment type="cofactor">
    <cofactor evidence="1">
        <name>FAD</name>
        <dbReference type="ChEBI" id="CHEBI:57692"/>
    </cofactor>
</comment>
<dbReference type="Pfam" id="PF00890">
    <property type="entry name" value="FAD_binding_2"/>
    <property type="match status" value="1"/>
</dbReference>
<dbReference type="STRING" id="51670.SAMN04488557_1980"/>
<accession>A0A1I7NFV1</accession>
<dbReference type="Pfam" id="PF05199">
    <property type="entry name" value="GMC_oxred_C"/>
    <property type="match status" value="1"/>
</dbReference>
<dbReference type="GO" id="GO:0016614">
    <property type="term" value="F:oxidoreductase activity, acting on CH-OH group of donors"/>
    <property type="evidence" value="ECO:0007669"/>
    <property type="project" value="InterPro"/>
</dbReference>
<evidence type="ECO:0000256" key="1">
    <source>
        <dbReference type="ARBA" id="ARBA00001974"/>
    </source>
</evidence>
<keyword evidence="4" id="KW-0274">FAD</keyword>
<evidence type="ECO:0000313" key="9">
    <source>
        <dbReference type="Proteomes" id="UP000199423"/>
    </source>
</evidence>
<feature type="domain" description="Glucose-methanol-choline oxidoreductase C-terminal" evidence="7">
    <location>
        <begin position="369"/>
        <end position="478"/>
    </location>
</feature>
<proteinExistence type="inferred from homology"/>
<evidence type="ECO:0000259" key="7">
    <source>
        <dbReference type="Pfam" id="PF05199"/>
    </source>
</evidence>
<dbReference type="Gene3D" id="3.50.50.60">
    <property type="entry name" value="FAD/NAD(P)-binding domain"/>
    <property type="match status" value="2"/>
</dbReference>
<evidence type="ECO:0000256" key="5">
    <source>
        <dbReference type="ARBA" id="ARBA00023002"/>
    </source>
</evidence>
<keyword evidence="9" id="KW-1185">Reference proteome</keyword>
<dbReference type="SUPFAM" id="SSF54373">
    <property type="entry name" value="FAD-linked reductases, C-terminal domain"/>
    <property type="match status" value="1"/>
</dbReference>
<dbReference type="InterPro" id="IPR051473">
    <property type="entry name" value="P2Ox-like"/>
</dbReference>
<dbReference type="InterPro" id="IPR003953">
    <property type="entry name" value="FAD-dep_OxRdtase_2_FAD-bd"/>
</dbReference>
<keyword evidence="3" id="KW-0285">Flavoprotein</keyword>
<evidence type="ECO:0000256" key="3">
    <source>
        <dbReference type="ARBA" id="ARBA00022630"/>
    </source>
</evidence>
<dbReference type="RefSeq" id="WP_092867505.1">
    <property type="nucleotide sequence ID" value="NZ_FPCH01000002.1"/>
</dbReference>
<gene>
    <name evidence="8" type="ORF">SAMN04488557_1980</name>
</gene>
<evidence type="ECO:0000256" key="2">
    <source>
        <dbReference type="ARBA" id="ARBA00010790"/>
    </source>
</evidence>
<sequence>MQDERQVVVVGSGPAGAAAARELVEAGISVTMLEAGTRFEPGLLVRSGGKNLYRRTPPLQEEAGHSVSGDPQTLCFAKLAPGGLSNCWTGAVPRFAAEDFTEGERLHERYRWPITYTDLAPYYEKVERSLDITADRRDKPQLPGGYAAYDRRIPEDWEVVERAANRHGQGFTVYPLADGPPTMLVRRGTAFNSFTNIVSPLLKSSNFRLVIGAHALSLEWSPEKGKVDGLLYHDRHTGETKRIEAEAVIVACGPLGTAKLLHNSVSKDFPEGLGNSEGLLGRFLHDHPREWWAFEMERPRKLLSPPAYLTRLPYDTSPPLMATSWTLGVANLSDRVRSRFGQTGTTVGVQMIGTMIPTEACVAKPSATKKDEFGLPVLDVCIRYSDAEVDNVVRARQHLLKVLEEAGCRATIGDVVPTLFPGTVAHYGGTARMHAKPEYGVVDAWNRVYRAPNVLVCDAACFTTAAEKNPTLTVMAIAARAATRLARDLKHT</sequence>
<dbReference type="PANTHER" id="PTHR42784:SF1">
    <property type="entry name" value="PYRANOSE 2-OXIDASE"/>
    <property type="match status" value="1"/>
</dbReference>
<dbReference type="PANTHER" id="PTHR42784">
    <property type="entry name" value="PYRANOSE 2-OXIDASE"/>
    <property type="match status" value="1"/>
</dbReference>
<dbReference type="InterPro" id="IPR007867">
    <property type="entry name" value="GMC_OxRtase_C"/>
</dbReference>
<reference evidence="9" key="1">
    <citation type="submission" date="2016-10" db="EMBL/GenBank/DDBJ databases">
        <authorList>
            <person name="Varghese N."/>
            <person name="Submissions S."/>
        </authorList>
    </citation>
    <scope>NUCLEOTIDE SEQUENCE [LARGE SCALE GENOMIC DNA]</scope>
    <source>
        <strain evidence="9">DSM 1565</strain>
    </source>
</reference>
<evidence type="ECO:0000313" key="8">
    <source>
        <dbReference type="EMBL" id="SFV33426.1"/>
    </source>
</evidence>
<organism evidence="8 9">
    <name type="scientific">Hyphomicrobium facile</name>
    <dbReference type="NCBI Taxonomy" id="51670"/>
    <lineage>
        <taxon>Bacteria</taxon>
        <taxon>Pseudomonadati</taxon>
        <taxon>Pseudomonadota</taxon>
        <taxon>Alphaproteobacteria</taxon>
        <taxon>Hyphomicrobiales</taxon>
        <taxon>Hyphomicrobiaceae</taxon>
        <taxon>Hyphomicrobium</taxon>
    </lineage>
</organism>
<feature type="domain" description="FAD-dependent oxidoreductase 2 FAD-binding" evidence="6">
    <location>
        <begin position="7"/>
        <end position="257"/>
    </location>
</feature>
<comment type="similarity">
    <text evidence="2">Belongs to the GMC oxidoreductase family.</text>
</comment>